<protein>
    <submittedName>
        <fullName evidence="1">Uncharacterized protein</fullName>
    </submittedName>
</protein>
<evidence type="ECO:0000313" key="2">
    <source>
        <dbReference type="Proteomes" id="UP000006320"/>
    </source>
</evidence>
<sequence length="46" mass="5350">MLGLENVNFNEYRIEVSNNAFSTGVMSKLIMNKQHMTKRLVLYLCV</sequence>
<reference evidence="1 2" key="1">
    <citation type="journal article" date="2017" name="Antonie Van Leeuwenhoek">
        <title>Rhizobium rhizosphaerae sp. nov., a novel species isolated from rice rhizosphere.</title>
        <authorList>
            <person name="Zhao J.J."/>
            <person name="Zhang J."/>
            <person name="Zhang R.J."/>
            <person name="Zhang C.W."/>
            <person name="Yin H.Q."/>
            <person name="Zhang X.X."/>
        </authorList>
    </citation>
    <scope>NUCLEOTIDE SEQUENCE [LARGE SCALE GENOMIC DNA]</scope>
    <source>
        <strain evidence="1 2">S18K6</strain>
    </source>
</reference>
<name>A0AAV3UXU3_9ALTE</name>
<comment type="caution">
    <text evidence="1">The sequence shown here is derived from an EMBL/GenBank/DDBJ whole genome shotgun (WGS) entry which is preliminary data.</text>
</comment>
<evidence type="ECO:0000313" key="1">
    <source>
        <dbReference type="EMBL" id="GAC11694.1"/>
    </source>
</evidence>
<accession>A0AAV3UXU3</accession>
<dbReference type="Proteomes" id="UP000006320">
    <property type="component" value="Unassembled WGS sequence"/>
</dbReference>
<dbReference type="EMBL" id="BAEM01000046">
    <property type="protein sequence ID" value="GAC11694.1"/>
    <property type="molecule type" value="Genomic_DNA"/>
</dbReference>
<gene>
    <name evidence="1" type="ORF">GCHA_3764</name>
</gene>
<organism evidence="1 2">
    <name type="scientific">Paraglaciecola chathamensis S18K6</name>
    <dbReference type="NCBI Taxonomy" id="1127672"/>
    <lineage>
        <taxon>Bacteria</taxon>
        <taxon>Pseudomonadati</taxon>
        <taxon>Pseudomonadota</taxon>
        <taxon>Gammaproteobacteria</taxon>
        <taxon>Alteromonadales</taxon>
        <taxon>Alteromonadaceae</taxon>
        <taxon>Paraglaciecola</taxon>
    </lineage>
</organism>
<proteinExistence type="predicted"/>
<dbReference type="AlphaFoldDB" id="A0AAV3UXU3"/>